<dbReference type="PANTHER" id="PTHR31921:SF1">
    <property type="entry name" value="PROTEIN DPCD"/>
    <property type="match status" value="1"/>
</dbReference>
<dbReference type="InterPro" id="IPR026224">
    <property type="entry name" value="DPCD"/>
</dbReference>
<dbReference type="AlphaFoldDB" id="A0A8C2I4Q5"/>
<organism evidence="3 4">
    <name type="scientific">Cyprinus carpio</name>
    <name type="common">Common carp</name>
    <dbReference type="NCBI Taxonomy" id="7962"/>
    <lineage>
        <taxon>Eukaryota</taxon>
        <taxon>Metazoa</taxon>
        <taxon>Chordata</taxon>
        <taxon>Craniata</taxon>
        <taxon>Vertebrata</taxon>
        <taxon>Euteleostomi</taxon>
        <taxon>Actinopterygii</taxon>
        <taxon>Neopterygii</taxon>
        <taxon>Teleostei</taxon>
        <taxon>Ostariophysi</taxon>
        <taxon>Cypriniformes</taxon>
        <taxon>Cyprinidae</taxon>
        <taxon>Cyprininae</taxon>
        <taxon>Cyprinus</taxon>
    </lineage>
</organism>
<evidence type="ECO:0000313" key="3">
    <source>
        <dbReference type="Ensembl" id="ENSCCRP00020074255.1"/>
    </source>
</evidence>
<dbReference type="Pfam" id="PF14913">
    <property type="entry name" value="DPCD"/>
    <property type="match status" value="2"/>
</dbReference>
<proteinExistence type="inferred from homology"/>
<accession>A0A8C2I4Q5</accession>
<name>A0A8C2I4Q5_CYPCA</name>
<evidence type="ECO:0000313" key="4">
    <source>
        <dbReference type="Proteomes" id="UP000694701"/>
    </source>
</evidence>
<dbReference type="Proteomes" id="UP000694701">
    <property type="component" value="Unplaced"/>
</dbReference>
<dbReference type="Ensembl" id="ENSCCRT00020081488.1">
    <property type="protein sequence ID" value="ENSCCRP00020074255.1"/>
    <property type="gene ID" value="ENSCCRG00020034640.1"/>
</dbReference>
<evidence type="ECO:0000256" key="2">
    <source>
        <dbReference type="ARBA" id="ARBA00020330"/>
    </source>
</evidence>
<dbReference type="PANTHER" id="PTHR31921">
    <property type="entry name" value="PROTEIN DPCD"/>
    <property type="match status" value="1"/>
</dbReference>
<protein>
    <recommendedName>
        <fullName evidence="2">Protein DPCD</fullName>
    </recommendedName>
</protein>
<comment type="similarity">
    <text evidence="1">Belongs to the DPCD family.</text>
</comment>
<evidence type="ECO:0000256" key="1">
    <source>
        <dbReference type="ARBA" id="ARBA00010597"/>
    </source>
</evidence>
<sequence length="161" mass="18591">MSVQRWTDTLRKAKKTALISDGKRKVHYLFEECDLKTDELLLRKWQHKTTFGDLIKESSSNVRICNISYPVEVFTVLAETVERCCVIRTSNKKYYKKFSIPDLDRCQLPLESAALSFTHANNTLIISYKKPKEILTLEQELLGELKKLKGTSEGDIDCKTQ</sequence>
<reference evidence="3" key="1">
    <citation type="submission" date="2025-08" db="UniProtKB">
        <authorList>
            <consortium name="Ensembl"/>
        </authorList>
    </citation>
    <scope>IDENTIFICATION</scope>
</reference>